<dbReference type="Proteomes" id="UP000053464">
    <property type="component" value="Unassembled WGS sequence"/>
</dbReference>
<dbReference type="Pfam" id="PF06429">
    <property type="entry name" value="Flg_bbr_C"/>
    <property type="match status" value="1"/>
</dbReference>
<evidence type="ECO:0000259" key="7">
    <source>
        <dbReference type="Pfam" id="PF00460"/>
    </source>
</evidence>
<feature type="domain" description="Flagellar hook protein FlgE/F/G-like D1" evidence="9">
    <location>
        <begin position="81"/>
        <end position="146"/>
    </location>
</feature>
<dbReference type="PANTHER" id="PTHR30435">
    <property type="entry name" value="FLAGELLAR PROTEIN"/>
    <property type="match status" value="1"/>
</dbReference>
<sequence>MDRMIYTALTAMNAAMDRQRAIASNLSNAHTTGFRSETFSVNTLTLRGPSLETRAMAQGSVRGANLAAGRAVPTGRDLDLALRGDALIALQAADGSEVYSRRGDLAIGAAGVLENGDGRPVMGAAGPITVPLGAQVTVAEDGRVMAADPATPDQPAEEIARIRLVSPAGSRIVKNLDGFFEVVGGGVLPVDETARADIGSLEESNVDTAQTLVEMIEAQRSFEQRSKLFSTVSELDQAGSRLMSLRG</sequence>
<evidence type="ECO:0000259" key="8">
    <source>
        <dbReference type="Pfam" id="PF06429"/>
    </source>
</evidence>
<dbReference type="InterPro" id="IPR001444">
    <property type="entry name" value="Flag_bb_rod_N"/>
</dbReference>
<evidence type="ECO:0000256" key="4">
    <source>
        <dbReference type="ARBA" id="ARBA00038560"/>
    </source>
</evidence>
<dbReference type="InterPro" id="IPR020013">
    <property type="entry name" value="Flagellar_FlgE/F/G"/>
</dbReference>
<keyword evidence="10" id="KW-0282">Flagellum</keyword>
<reference evidence="10 11" key="1">
    <citation type="submission" date="2015-04" db="EMBL/GenBank/DDBJ databases">
        <title>The draft genome sequence of Erythrobacter luteus KA37.</title>
        <authorList>
            <person name="Zhuang L."/>
            <person name="Liu Y."/>
            <person name="Shao Z."/>
        </authorList>
    </citation>
    <scope>NUCLEOTIDE SEQUENCE [LARGE SCALE GENOMIC DNA]</scope>
    <source>
        <strain evidence="10 11">KA37</strain>
    </source>
</reference>
<dbReference type="SUPFAM" id="SSF117143">
    <property type="entry name" value="Flagellar hook protein flgE"/>
    <property type="match status" value="1"/>
</dbReference>
<protein>
    <recommendedName>
        <fullName evidence="5 6">Flagellar basal-body rod protein FlgF</fullName>
    </recommendedName>
</protein>
<keyword evidence="10" id="KW-0969">Cilium</keyword>
<dbReference type="Pfam" id="PF00460">
    <property type="entry name" value="Flg_bb_rod"/>
    <property type="match status" value="1"/>
</dbReference>
<dbReference type="GO" id="GO:0071978">
    <property type="term" value="P:bacterial-type flagellum-dependent swarming motility"/>
    <property type="evidence" value="ECO:0007669"/>
    <property type="project" value="TreeGrafter"/>
</dbReference>
<keyword evidence="11" id="KW-1185">Reference proteome</keyword>
<evidence type="ECO:0000313" key="11">
    <source>
        <dbReference type="Proteomes" id="UP000053464"/>
    </source>
</evidence>
<dbReference type="AlphaFoldDB" id="A0A0G9MPN2"/>
<evidence type="ECO:0000256" key="6">
    <source>
        <dbReference type="RuleBase" id="RU362116"/>
    </source>
</evidence>
<dbReference type="PATRIC" id="fig|1581420.6.peg.2842"/>
<evidence type="ECO:0000259" key="9">
    <source>
        <dbReference type="Pfam" id="PF22692"/>
    </source>
</evidence>
<dbReference type="InterPro" id="IPR010930">
    <property type="entry name" value="Flg_bb/hook_C_dom"/>
</dbReference>
<dbReference type="STRING" id="1581420.AAW00_13895"/>
<dbReference type="PANTHER" id="PTHR30435:SF18">
    <property type="entry name" value="FLAGELLAR BASAL-BODY ROD PROTEIN FLGF"/>
    <property type="match status" value="1"/>
</dbReference>
<dbReference type="InterPro" id="IPR037925">
    <property type="entry name" value="FlgE/F/G-like"/>
</dbReference>
<gene>
    <name evidence="10" type="ORF">AAW00_13895</name>
</gene>
<accession>A0A0G9MPN2</accession>
<evidence type="ECO:0000256" key="1">
    <source>
        <dbReference type="ARBA" id="ARBA00004117"/>
    </source>
</evidence>
<comment type="subcellular location">
    <subcellularLocation>
        <location evidence="1 6">Bacterial flagellum basal body</location>
    </subcellularLocation>
</comment>
<comment type="subunit">
    <text evidence="4 6">The basal body constitutes a major portion of the flagellar organelle and consists of five rings (E,L,P,S, and M) mounted on a central rod. The rod consists of about 26 subunits of FlgG in the distal portion, and FlgB, FlgC and FlgF are thought to build up the proximal portion of the rod with about 6 subunits each.</text>
</comment>
<evidence type="ECO:0000256" key="5">
    <source>
        <dbReference type="ARBA" id="ARBA00040228"/>
    </source>
</evidence>
<dbReference type="NCBIfam" id="NF009280">
    <property type="entry name" value="PRK12640.1"/>
    <property type="match status" value="1"/>
</dbReference>
<dbReference type="OrthoDB" id="9804559at2"/>
<dbReference type="GO" id="GO:0030694">
    <property type="term" value="C:bacterial-type flagellum basal body, rod"/>
    <property type="evidence" value="ECO:0007669"/>
    <property type="project" value="UniProtKB-UniRule"/>
</dbReference>
<dbReference type="NCBIfam" id="TIGR03506">
    <property type="entry name" value="FlgEFG_subfam"/>
    <property type="match status" value="1"/>
</dbReference>
<feature type="domain" description="Flagellar basal-body/hook protein C-terminal" evidence="8">
    <location>
        <begin position="199"/>
        <end position="242"/>
    </location>
</feature>
<feature type="domain" description="Flagellar basal body rod protein N-terminal" evidence="7">
    <location>
        <begin position="5"/>
        <end position="35"/>
    </location>
</feature>
<evidence type="ECO:0000313" key="10">
    <source>
        <dbReference type="EMBL" id="KLE31253.1"/>
    </source>
</evidence>
<evidence type="ECO:0000256" key="2">
    <source>
        <dbReference type="ARBA" id="ARBA00009677"/>
    </source>
</evidence>
<proteinExistence type="inferred from homology"/>
<keyword evidence="3 6" id="KW-0975">Bacterial flagellum</keyword>
<comment type="similarity">
    <text evidence="2 6">Belongs to the flagella basal body rod proteins family.</text>
</comment>
<dbReference type="EMBL" id="LBHB01000006">
    <property type="protein sequence ID" value="KLE31253.1"/>
    <property type="molecule type" value="Genomic_DNA"/>
</dbReference>
<name>A0A0G9MPN2_9SPHN</name>
<organism evidence="10 11">
    <name type="scientific">Aurantiacibacter luteus</name>
    <dbReference type="NCBI Taxonomy" id="1581420"/>
    <lineage>
        <taxon>Bacteria</taxon>
        <taxon>Pseudomonadati</taxon>
        <taxon>Pseudomonadota</taxon>
        <taxon>Alphaproteobacteria</taxon>
        <taxon>Sphingomonadales</taxon>
        <taxon>Erythrobacteraceae</taxon>
        <taxon>Aurantiacibacter</taxon>
    </lineage>
</organism>
<evidence type="ECO:0000256" key="3">
    <source>
        <dbReference type="ARBA" id="ARBA00023143"/>
    </source>
</evidence>
<dbReference type="InterPro" id="IPR053967">
    <property type="entry name" value="LlgE_F_G-like_D1"/>
</dbReference>
<comment type="caution">
    <text evidence="10">The sequence shown here is derived from an EMBL/GenBank/DDBJ whole genome shotgun (WGS) entry which is preliminary data.</text>
</comment>
<dbReference type="Pfam" id="PF22692">
    <property type="entry name" value="LlgE_F_G_D1"/>
    <property type="match status" value="1"/>
</dbReference>
<keyword evidence="10" id="KW-0966">Cell projection</keyword>